<dbReference type="Proteomes" id="UP000501812">
    <property type="component" value="Chromosome"/>
</dbReference>
<keyword evidence="1 3" id="KW-0413">Isomerase</keyword>
<dbReference type="RefSeq" id="WP_169457286.1">
    <property type="nucleotide sequence ID" value="NZ_CP051774.1"/>
</dbReference>
<dbReference type="EMBL" id="CP051774">
    <property type="protein sequence ID" value="QJE98799.1"/>
    <property type="molecule type" value="Genomic_DNA"/>
</dbReference>
<evidence type="ECO:0000313" key="4">
    <source>
        <dbReference type="Proteomes" id="UP000501812"/>
    </source>
</evidence>
<proteinExistence type="predicted"/>
<dbReference type="AlphaFoldDB" id="A0A858RR23"/>
<dbReference type="SUPFAM" id="SSF51658">
    <property type="entry name" value="Xylose isomerase-like"/>
    <property type="match status" value="1"/>
</dbReference>
<dbReference type="Gene3D" id="3.20.20.150">
    <property type="entry name" value="Divalent-metal-dependent TIM barrel enzymes"/>
    <property type="match status" value="1"/>
</dbReference>
<dbReference type="PANTHER" id="PTHR43489">
    <property type="entry name" value="ISOMERASE"/>
    <property type="match status" value="1"/>
</dbReference>
<reference evidence="3 4" key="1">
    <citation type="submission" date="2020-04" db="EMBL/GenBank/DDBJ databases">
        <title>Luteolibacter sp. G-1-1-1 isolated from soil.</title>
        <authorList>
            <person name="Dahal R.H."/>
        </authorList>
    </citation>
    <scope>NUCLEOTIDE SEQUENCE [LARGE SCALE GENOMIC DNA]</scope>
    <source>
        <strain evidence="3 4">G-1-1-1</strain>
    </source>
</reference>
<evidence type="ECO:0000259" key="2">
    <source>
        <dbReference type="Pfam" id="PF01261"/>
    </source>
</evidence>
<dbReference type="Pfam" id="PF01261">
    <property type="entry name" value="AP_endonuc_2"/>
    <property type="match status" value="1"/>
</dbReference>
<protein>
    <submittedName>
        <fullName evidence="3">Sugar phosphate isomerase/epimerase</fullName>
    </submittedName>
</protein>
<dbReference type="InterPro" id="IPR013022">
    <property type="entry name" value="Xyl_isomerase-like_TIM-brl"/>
</dbReference>
<keyword evidence="4" id="KW-1185">Reference proteome</keyword>
<feature type="domain" description="Xylose isomerase-like TIM barrel" evidence="2">
    <location>
        <begin position="54"/>
        <end position="279"/>
    </location>
</feature>
<dbReference type="GO" id="GO:0016853">
    <property type="term" value="F:isomerase activity"/>
    <property type="evidence" value="ECO:0007669"/>
    <property type="project" value="UniProtKB-KW"/>
</dbReference>
<sequence>MLRRQFLATTAFAASSAPFGLRAEAATGAEKPLPIKLSLKCGMANFGANLEEKFRTLKELGYDGVELDSPGGQDKEEALAASKATGLPIHGVVDSIHWKTRLSDPSEEIREQGLQGLLTAIRESHAVGGSAVLLVPGVVDAKTSHDVAWARSIEQIRKALPLAAELGVHVLIENVWNRMFYTEDGGPAQSAEKLAKYIDEINSPWVGSYFDIGNHQRFGKPAEWIRTLGKRIVKLDCKDWGVKGGFGKIGEGDVEWAEVRKALREIGYTGWATAEVEGGDAKACGEILAQMKKLLLGMA</sequence>
<evidence type="ECO:0000313" key="3">
    <source>
        <dbReference type="EMBL" id="QJE98799.1"/>
    </source>
</evidence>
<accession>A0A858RR23</accession>
<organism evidence="3 4">
    <name type="scientific">Luteolibacter luteus</name>
    <dbReference type="NCBI Taxonomy" id="2728835"/>
    <lineage>
        <taxon>Bacteria</taxon>
        <taxon>Pseudomonadati</taxon>
        <taxon>Verrucomicrobiota</taxon>
        <taxon>Verrucomicrobiia</taxon>
        <taxon>Verrucomicrobiales</taxon>
        <taxon>Verrucomicrobiaceae</taxon>
        <taxon>Luteolibacter</taxon>
    </lineage>
</organism>
<name>A0A858RR23_9BACT</name>
<dbReference type="InterPro" id="IPR036237">
    <property type="entry name" value="Xyl_isomerase-like_sf"/>
</dbReference>
<dbReference type="PANTHER" id="PTHR43489:SF7">
    <property type="entry name" value="3-DEHYDRO-D-GULOSIDE 4-EPIMERASE-RELATED"/>
    <property type="match status" value="1"/>
</dbReference>
<gene>
    <name evidence="3" type="ORF">HHL09_24475</name>
</gene>
<dbReference type="KEGG" id="luo:HHL09_24475"/>
<dbReference type="InterPro" id="IPR050417">
    <property type="entry name" value="Sugar_Epim/Isomerase"/>
</dbReference>
<evidence type="ECO:0000256" key="1">
    <source>
        <dbReference type="ARBA" id="ARBA00023235"/>
    </source>
</evidence>